<dbReference type="HOGENOM" id="CLU_006322_1_1_1"/>
<dbReference type="GO" id="GO:0005975">
    <property type="term" value="P:carbohydrate metabolic process"/>
    <property type="evidence" value="ECO:0007669"/>
    <property type="project" value="InterPro"/>
</dbReference>
<keyword evidence="1" id="KW-0326">Glycosidase</keyword>
<dbReference type="EC" id="3.2.1.45" evidence="1"/>
<dbReference type="STRING" id="283909.R7UJN8"/>
<dbReference type="SUPFAM" id="SSF48208">
    <property type="entry name" value="Six-hairpin glycosidases"/>
    <property type="match status" value="1"/>
</dbReference>
<dbReference type="GO" id="GO:0016020">
    <property type="term" value="C:membrane"/>
    <property type="evidence" value="ECO:0007669"/>
    <property type="project" value="InterPro"/>
</dbReference>
<dbReference type="EMBL" id="KB302699">
    <property type="protein sequence ID" value="ELU03988.1"/>
    <property type="molecule type" value="Genomic_DNA"/>
</dbReference>
<evidence type="ECO:0000313" key="6">
    <source>
        <dbReference type="Proteomes" id="UP000014760"/>
    </source>
</evidence>
<evidence type="ECO:0000259" key="2">
    <source>
        <dbReference type="Pfam" id="PF04685"/>
    </source>
</evidence>
<dbReference type="PIRSF" id="PIRSF028944">
    <property type="entry name" value="Beta_gluc_GBA2"/>
    <property type="match status" value="1"/>
</dbReference>
<feature type="domain" description="Glycosyl-hydrolase family 116 catalytic region" evidence="2">
    <location>
        <begin position="454"/>
        <end position="495"/>
    </location>
</feature>
<dbReference type="EnsemblMetazoa" id="CapteT186839">
    <property type="protein sequence ID" value="CapteP186839"/>
    <property type="gene ID" value="CapteG186839"/>
</dbReference>
<dbReference type="GO" id="GO:0008422">
    <property type="term" value="F:beta-glucosidase activity"/>
    <property type="evidence" value="ECO:0007669"/>
    <property type="project" value="TreeGrafter"/>
</dbReference>
<proteinExistence type="inferred from homology"/>
<dbReference type="FunCoup" id="R7UJN8">
    <property type="interactions" value="493"/>
</dbReference>
<dbReference type="Proteomes" id="UP000014760">
    <property type="component" value="Unassembled WGS sequence"/>
</dbReference>
<protein>
    <recommendedName>
        <fullName evidence="1">Non-lysosomal glucosylceramidase</fullName>
        <shortName evidence="1">NLGase</shortName>
        <ecNumber evidence="1">3.2.1.45</ecNumber>
    </recommendedName>
</protein>
<keyword evidence="1" id="KW-0472">Membrane</keyword>
<dbReference type="OrthoDB" id="730489at2759"/>
<dbReference type="InterPro" id="IPR006775">
    <property type="entry name" value="GH116_catalytic"/>
</dbReference>
<dbReference type="GO" id="GO:0006680">
    <property type="term" value="P:glucosylceramide catabolic process"/>
    <property type="evidence" value="ECO:0007669"/>
    <property type="project" value="InterPro"/>
</dbReference>
<keyword evidence="1" id="KW-0378">Hydrolase</keyword>
<comment type="catalytic activity">
    <reaction evidence="1">
        <text>a beta-D-glucosyl-(1&lt;-&gt;1')-N-acylsphing-4-enine + H2O = an N-acylsphing-4-enine + D-glucose</text>
        <dbReference type="Rhea" id="RHEA:13269"/>
        <dbReference type="ChEBI" id="CHEBI:4167"/>
        <dbReference type="ChEBI" id="CHEBI:15377"/>
        <dbReference type="ChEBI" id="CHEBI:22801"/>
        <dbReference type="ChEBI" id="CHEBI:52639"/>
        <dbReference type="EC" id="3.2.1.45"/>
    </reaction>
</comment>
<feature type="domain" description="Glycosyl-hydrolase family 116 catalytic region" evidence="2">
    <location>
        <begin position="497"/>
        <end position="785"/>
    </location>
</feature>
<reference evidence="5" key="3">
    <citation type="submission" date="2015-06" db="UniProtKB">
        <authorList>
            <consortium name="EnsemblMetazoa"/>
        </authorList>
    </citation>
    <scope>IDENTIFICATION</scope>
</reference>
<dbReference type="AlphaFoldDB" id="R7UJN8"/>
<evidence type="ECO:0000256" key="1">
    <source>
        <dbReference type="PIRNR" id="PIRNR028944"/>
    </source>
</evidence>
<keyword evidence="6" id="KW-1185">Reference proteome</keyword>
<dbReference type="EMBL" id="AMQN01008291">
    <property type="status" value="NOT_ANNOTATED_CDS"/>
    <property type="molecule type" value="Genomic_DNA"/>
</dbReference>
<organism evidence="4">
    <name type="scientific">Capitella teleta</name>
    <name type="common">Polychaete worm</name>
    <dbReference type="NCBI Taxonomy" id="283909"/>
    <lineage>
        <taxon>Eukaryota</taxon>
        <taxon>Metazoa</taxon>
        <taxon>Spiralia</taxon>
        <taxon>Lophotrochozoa</taxon>
        <taxon>Annelida</taxon>
        <taxon>Polychaeta</taxon>
        <taxon>Sedentaria</taxon>
        <taxon>Scolecida</taxon>
        <taxon>Capitellidae</taxon>
        <taxon>Capitella</taxon>
    </lineage>
</organism>
<comment type="function">
    <text evidence="1">Non-lysosomal glucosylceramidase that catalyzes the hydrolysis of glucosylceramide (GlcCer) to free glucose and ceramide.</text>
</comment>
<reference evidence="6" key="1">
    <citation type="submission" date="2012-12" db="EMBL/GenBank/DDBJ databases">
        <authorList>
            <person name="Hellsten U."/>
            <person name="Grimwood J."/>
            <person name="Chapman J.A."/>
            <person name="Shapiro H."/>
            <person name="Aerts A."/>
            <person name="Otillar R.P."/>
            <person name="Terry A.Y."/>
            <person name="Boore J.L."/>
            <person name="Simakov O."/>
            <person name="Marletaz F."/>
            <person name="Cho S.-J."/>
            <person name="Edsinger-Gonzales E."/>
            <person name="Havlak P."/>
            <person name="Kuo D.-H."/>
            <person name="Larsson T."/>
            <person name="Lv J."/>
            <person name="Arendt D."/>
            <person name="Savage R."/>
            <person name="Osoegawa K."/>
            <person name="de Jong P."/>
            <person name="Lindberg D.R."/>
            <person name="Seaver E.C."/>
            <person name="Weisblat D.A."/>
            <person name="Putnam N.H."/>
            <person name="Grigoriev I.V."/>
            <person name="Rokhsar D.S."/>
        </authorList>
    </citation>
    <scope>NUCLEOTIDE SEQUENCE</scope>
    <source>
        <strain evidence="6">I ESC-2004</strain>
    </source>
</reference>
<dbReference type="Pfam" id="PF04685">
    <property type="entry name" value="DUF608"/>
    <property type="match status" value="2"/>
</dbReference>
<dbReference type="InterPro" id="IPR008928">
    <property type="entry name" value="6-hairpin_glycosidase_sf"/>
</dbReference>
<dbReference type="GO" id="GO:0004348">
    <property type="term" value="F:glucosylceramidase activity"/>
    <property type="evidence" value="ECO:0007669"/>
    <property type="project" value="UniProtKB-EC"/>
</dbReference>
<dbReference type="InterPro" id="IPR052566">
    <property type="entry name" value="Non-lysos_glucosylceramidase"/>
</dbReference>
<dbReference type="OMA" id="HDLGAPN"/>
<sequence>MAEEIAPWLDPRPLSEIEGLPTFGYRLRFDHEFKEPCHPFMLPKIKQIPGLLGMSWRYTYAWLKFHHQGKKMFIDNLNLVPWKPIYGAPIGGIGCGSIGRGFRGEFCRFQMIPGMYTHKTVEADQFILTVRKSNETIHQCVLSPLKLKGKRLSSWRWGFPSQQATYHALYPRSWTRYEIPECDLTLICRQISPIFPNDYQETCFPGSVFVWEVINKGSDAVDISLTFTFKNGQGVKEDRSGGVWSRAFQEGITGTDDCVSGVEIHQKFNDLPCVYGVAAKHGPGINVSEKSYFNPQSTGEEVWNDLLAEGSLKSTPVSGSETAKGEELACAVCAKTTISPYSHTSLTFSLTWDMPIIHFGAKRNKYHRRYARFFGHDGCATPRLAAHALNHFTSWEEKIAEWQQPTLKANKLPAWYKSALFNETYFISDGGSVWVDSIDVKDAVSEHPFVQEFGKFAYLEGHEYRMYNTLDVHYYASFALMKLWPNLQLSLQYDIDNEPWSRLNAYIIHPTNEWKDLNPKFVLQVYRDYVFTKDEQYLYEMYPQCKAVMDHSLRWDVDRDGIIDNSGFADQTYDAWTVTGASAYCGGLWLAAVKAFTEMAHRLGVVEDLMKYEEILERGKKNFEEKLWNGWVDCEYYNYDCSESGHHDSIMADQMCGQWFLKACGVADNAVFPSANVKRALEAVFKHNVLPFDGGRMGAINGMRPNAKKDVTSCQSDEFWTGVTYALGATMIQVGMIDKGFQTAYGAYHTCWERYGLAFQTPEAYFDNRRFRSLGYMRPLAIWAIQHAVEKFHPQFFENPAF</sequence>
<dbReference type="InterPro" id="IPR014551">
    <property type="entry name" value="B_Glucosidase_GBA2-typ"/>
</dbReference>
<dbReference type="Pfam" id="PF12215">
    <property type="entry name" value="Glyco_hydr_116N"/>
    <property type="match status" value="1"/>
</dbReference>
<comment type="similarity">
    <text evidence="1">Belongs to the non-lysosomal glucosylceramidase family.</text>
</comment>
<gene>
    <name evidence="4" type="ORF">CAPTEDRAFT_186839</name>
</gene>
<evidence type="ECO:0000313" key="4">
    <source>
        <dbReference type="EMBL" id="ELU03988.1"/>
    </source>
</evidence>
<dbReference type="PANTHER" id="PTHR12654:SF0">
    <property type="entry name" value="NON-LYSOSOMAL GLUCOSYLCERAMIDASE"/>
    <property type="match status" value="1"/>
</dbReference>
<evidence type="ECO:0000259" key="3">
    <source>
        <dbReference type="Pfam" id="PF12215"/>
    </source>
</evidence>
<dbReference type="Gene3D" id="1.50.10.10">
    <property type="match status" value="1"/>
</dbReference>
<dbReference type="InterPro" id="IPR024462">
    <property type="entry name" value="GH116_N"/>
</dbReference>
<reference evidence="4 6" key="2">
    <citation type="journal article" date="2013" name="Nature">
        <title>Insights into bilaterian evolution from three spiralian genomes.</title>
        <authorList>
            <person name="Simakov O."/>
            <person name="Marletaz F."/>
            <person name="Cho S.J."/>
            <person name="Edsinger-Gonzales E."/>
            <person name="Havlak P."/>
            <person name="Hellsten U."/>
            <person name="Kuo D.H."/>
            <person name="Larsson T."/>
            <person name="Lv J."/>
            <person name="Arendt D."/>
            <person name="Savage R."/>
            <person name="Osoegawa K."/>
            <person name="de Jong P."/>
            <person name="Grimwood J."/>
            <person name="Chapman J.A."/>
            <person name="Shapiro H."/>
            <person name="Aerts A."/>
            <person name="Otillar R.P."/>
            <person name="Terry A.Y."/>
            <person name="Boore J.L."/>
            <person name="Grigoriev I.V."/>
            <person name="Lindberg D.R."/>
            <person name="Seaver E.C."/>
            <person name="Weisblat D.A."/>
            <person name="Putnam N.H."/>
            <person name="Rokhsar D.S."/>
        </authorList>
    </citation>
    <scope>NUCLEOTIDE SEQUENCE</scope>
    <source>
        <strain evidence="4 6">I ESC-2004</strain>
    </source>
</reference>
<accession>R7UJN8</accession>
<name>R7UJN8_CAPTE</name>
<feature type="domain" description="Glycosyl-hydrolase family 116 N-terminal" evidence="3">
    <location>
        <begin position="87"/>
        <end position="395"/>
    </location>
</feature>
<dbReference type="PANTHER" id="PTHR12654">
    <property type="entry name" value="BILE ACID BETA-GLUCOSIDASE-RELATED"/>
    <property type="match status" value="1"/>
</dbReference>
<dbReference type="InterPro" id="IPR012341">
    <property type="entry name" value="6hp_glycosidase-like_sf"/>
</dbReference>
<keyword evidence="1" id="KW-0443">Lipid metabolism</keyword>
<evidence type="ECO:0000313" key="5">
    <source>
        <dbReference type="EnsemblMetazoa" id="CapteP186839"/>
    </source>
</evidence>